<evidence type="ECO:0008006" key="3">
    <source>
        <dbReference type="Google" id="ProtNLM"/>
    </source>
</evidence>
<accession>A0A371I9G2</accession>
<evidence type="ECO:0000313" key="2">
    <source>
        <dbReference type="Proteomes" id="UP000257109"/>
    </source>
</evidence>
<sequence>MQPAMPKKCSDPRTFSIPCTIGKCNFDAMLDLGTSIIVMPSLVYRSLKLGALELTDIVSQLAKRSIAHLLGILEDVLVQVGDMIFPANFYMLDMKDELSSKGPTLILGRSFFKTTKTKIDVYSGTLSMEFGDNRVEYTIFEVVKHPTEKPFNFLFRLYGLPRSNLSRT</sequence>
<dbReference type="Gene3D" id="2.40.70.10">
    <property type="entry name" value="Acid Proteases"/>
    <property type="match status" value="1"/>
</dbReference>
<organism evidence="1 2">
    <name type="scientific">Mucuna pruriens</name>
    <name type="common">Velvet bean</name>
    <name type="synonym">Dolichos pruriens</name>
    <dbReference type="NCBI Taxonomy" id="157652"/>
    <lineage>
        <taxon>Eukaryota</taxon>
        <taxon>Viridiplantae</taxon>
        <taxon>Streptophyta</taxon>
        <taxon>Embryophyta</taxon>
        <taxon>Tracheophyta</taxon>
        <taxon>Spermatophyta</taxon>
        <taxon>Magnoliopsida</taxon>
        <taxon>eudicotyledons</taxon>
        <taxon>Gunneridae</taxon>
        <taxon>Pentapetalae</taxon>
        <taxon>rosids</taxon>
        <taxon>fabids</taxon>
        <taxon>Fabales</taxon>
        <taxon>Fabaceae</taxon>
        <taxon>Papilionoideae</taxon>
        <taxon>50 kb inversion clade</taxon>
        <taxon>NPAAA clade</taxon>
        <taxon>indigoferoid/millettioid clade</taxon>
        <taxon>Phaseoleae</taxon>
        <taxon>Mucuna</taxon>
    </lineage>
</organism>
<dbReference type="PANTHER" id="PTHR33067">
    <property type="entry name" value="RNA-DIRECTED DNA POLYMERASE-RELATED"/>
    <property type="match status" value="1"/>
</dbReference>
<gene>
    <name evidence="1" type="ORF">CR513_03618</name>
</gene>
<dbReference type="InterPro" id="IPR021109">
    <property type="entry name" value="Peptidase_aspartic_dom_sf"/>
</dbReference>
<comment type="caution">
    <text evidence="1">The sequence shown here is derived from an EMBL/GenBank/DDBJ whole genome shotgun (WGS) entry which is preliminary data.</text>
</comment>
<protein>
    <recommendedName>
        <fullName evidence="3">Aspartic peptidase DDI1-type domain-containing protein</fullName>
    </recommendedName>
</protein>
<dbReference type="OrthoDB" id="1105819at2759"/>
<name>A0A371I9G2_MUCPR</name>
<dbReference type="EMBL" id="QJKJ01000599">
    <property type="protein sequence ID" value="RDY11683.1"/>
    <property type="molecule type" value="Genomic_DNA"/>
</dbReference>
<feature type="non-terminal residue" evidence="1">
    <location>
        <position position="1"/>
    </location>
</feature>
<dbReference type="AlphaFoldDB" id="A0A371I9G2"/>
<dbReference type="Proteomes" id="UP000257109">
    <property type="component" value="Unassembled WGS sequence"/>
</dbReference>
<evidence type="ECO:0000313" key="1">
    <source>
        <dbReference type="EMBL" id="RDY11683.1"/>
    </source>
</evidence>
<dbReference type="PANTHER" id="PTHR33067:SF15">
    <property type="entry name" value="RNA-DIRECTED DNA POLYMERASE"/>
    <property type="match status" value="1"/>
</dbReference>
<keyword evidence="2" id="KW-1185">Reference proteome</keyword>
<reference evidence="1" key="1">
    <citation type="submission" date="2018-05" db="EMBL/GenBank/DDBJ databases">
        <title>Draft genome of Mucuna pruriens seed.</title>
        <authorList>
            <person name="Nnadi N.E."/>
            <person name="Vos R."/>
            <person name="Hasami M.H."/>
            <person name="Devisetty U.K."/>
            <person name="Aguiy J.C."/>
        </authorList>
    </citation>
    <scope>NUCLEOTIDE SEQUENCE [LARGE SCALE GENOMIC DNA]</scope>
    <source>
        <strain evidence="1">JCA_2017</strain>
    </source>
</reference>
<dbReference type="SUPFAM" id="SSF50630">
    <property type="entry name" value="Acid proteases"/>
    <property type="match status" value="1"/>
</dbReference>
<proteinExistence type="predicted"/>